<dbReference type="Gene3D" id="2.60.40.4100">
    <property type="entry name" value="Zona pellucida, ZP-C domain"/>
    <property type="match status" value="1"/>
</dbReference>
<dbReference type="Proteomes" id="UP000225706">
    <property type="component" value="Unassembled WGS sequence"/>
</dbReference>
<sequence length="373" mass="42073">MREGKTGNQISDETSQETLVTEDDSSLHYSDDSKDDEVTVECLQNSMLIAIPKSLLRGTDREHIRALDVDCGATDNLTHYILDVPLTSCGTKSRHTNSSIIYSNEALPVPPMAKDVVSHVPDFQIPFHCYYDSEGLVSGVGLMPRSEKVIFSEKGFGKFTMRLQLFPDLRFVGPYTQDDYPITLRLRQKIFFEASVDTIDHRLTILARECFATPSPDINSSPKYWIIKNGCKMDETLEYYPANERSERFSVESFKFIGEHPFVFVHCHIRVCNHSDPESKCVRICEDRSKRDVSVVQESVDDVYPLAQGPITLRKEEVKDEMATNTTRNGPTVPVIAMATALLALSALGAALLTKHKRKSVHEYKMLVEEIQG</sequence>
<dbReference type="Pfam" id="PF23344">
    <property type="entry name" value="ZP-N"/>
    <property type="match status" value="1"/>
</dbReference>
<dbReference type="AlphaFoldDB" id="A0A2B4S2S6"/>
<dbReference type="EMBL" id="LSMT01000228">
    <property type="protein sequence ID" value="PFX22812.1"/>
    <property type="molecule type" value="Genomic_DNA"/>
</dbReference>
<name>A0A2B4S2S6_STYPI</name>
<accession>A0A2B4S2S6</accession>
<keyword evidence="8" id="KW-1185">Reference proteome</keyword>
<dbReference type="InterPro" id="IPR048290">
    <property type="entry name" value="ZP_chr"/>
</dbReference>
<reference evidence="8" key="1">
    <citation type="journal article" date="2017" name="bioRxiv">
        <title>Comparative analysis of the genomes of Stylophora pistillata and Acropora digitifera provides evidence for extensive differences between species of corals.</title>
        <authorList>
            <person name="Voolstra C.R."/>
            <person name="Li Y."/>
            <person name="Liew Y.J."/>
            <person name="Baumgarten S."/>
            <person name="Zoccola D."/>
            <person name="Flot J.-F."/>
            <person name="Tambutte S."/>
            <person name="Allemand D."/>
            <person name="Aranda M."/>
        </authorList>
    </citation>
    <scope>NUCLEOTIDE SEQUENCE [LARGE SCALE GENOMIC DNA]</scope>
</reference>
<dbReference type="PANTHER" id="PTHR14002">
    <property type="entry name" value="ENDOGLIN/TGF-BETA RECEPTOR TYPE III"/>
    <property type="match status" value="1"/>
</dbReference>
<dbReference type="Gene3D" id="2.60.40.3210">
    <property type="entry name" value="Zona pellucida, ZP-N domain"/>
    <property type="match status" value="1"/>
</dbReference>
<gene>
    <name evidence="7" type="primary">OIT3</name>
    <name evidence="7" type="ORF">AWC38_SpisGene12668</name>
</gene>
<evidence type="ECO:0000256" key="3">
    <source>
        <dbReference type="ARBA" id="ARBA00023180"/>
    </source>
</evidence>
<dbReference type="OrthoDB" id="5953468at2759"/>
<feature type="compositionally biased region" description="Polar residues" evidence="4">
    <location>
        <begin position="1"/>
        <end position="19"/>
    </location>
</feature>
<keyword evidence="5" id="KW-1133">Transmembrane helix</keyword>
<evidence type="ECO:0000313" key="8">
    <source>
        <dbReference type="Proteomes" id="UP000225706"/>
    </source>
</evidence>
<keyword evidence="3" id="KW-0325">Glycoprotein</keyword>
<organism evidence="7 8">
    <name type="scientific">Stylophora pistillata</name>
    <name type="common">Smooth cauliflower coral</name>
    <dbReference type="NCBI Taxonomy" id="50429"/>
    <lineage>
        <taxon>Eukaryota</taxon>
        <taxon>Metazoa</taxon>
        <taxon>Cnidaria</taxon>
        <taxon>Anthozoa</taxon>
        <taxon>Hexacorallia</taxon>
        <taxon>Scleractinia</taxon>
        <taxon>Astrocoeniina</taxon>
        <taxon>Pocilloporidae</taxon>
        <taxon>Stylophora</taxon>
    </lineage>
</organism>
<dbReference type="InterPro" id="IPR001507">
    <property type="entry name" value="ZP_dom"/>
</dbReference>
<keyword evidence="2" id="KW-1015">Disulfide bond</keyword>
<evidence type="ECO:0000256" key="4">
    <source>
        <dbReference type="SAM" id="MobiDB-lite"/>
    </source>
</evidence>
<protein>
    <submittedName>
        <fullName evidence="7">Oncoprotein-induced transcript 3 protein</fullName>
    </submittedName>
</protein>
<feature type="domain" description="ZP" evidence="6">
    <location>
        <begin position="41"/>
        <end position="288"/>
    </location>
</feature>
<keyword evidence="1" id="KW-0732">Signal</keyword>
<keyword evidence="5" id="KW-0812">Transmembrane</keyword>
<evidence type="ECO:0000259" key="6">
    <source>
        <dbReference type="PROSITE" id="PS51034"/>
    </source>
</evidence>
<evidence type="ECO:0000256" key="1">
    <source>
        <dbReference type="ARBA" id="ARBA00022729"/>
    </source>
</evidence>
<feature type="transmembrane region" description="Helical" evidence="5">
    <location>
        <begin position="333"/>
        <end position="353"/>
    </location>
</feature>
<evidence type="ECO:0000313" key="7">
    <source>
        <dbReference type="EMBL" id="PFX22812.1"/>
    </source>
</evidence>
<dbReference type="Pfam" id="PF00100">
    <property type="entry name" value="Zona_pellucida"/>
    <property type="match status" value="1"/>
</dbReference>
<feature type="region of interest" description="Disordered" evidence="4">
    <location>
        <begin position="1"/>
        <end position="34"/>
    </location>
</feature>
<dbReference type="PRINTS" id="PR00023">
    <property type="entry name" value="ZPELLUCIDA"/>
</dbReference>
<dbReference type="SMART" id="SM00241">
    <property type="entry name" value="ZP"/>
    <property type="match status" value="1"/>
</dbReference>
<dbReference type="PROSITE" id="PS51034">
    <property type="entry name" value="ZP_2"/>
    <property type="match status" value="1"/>
</dbReference>
<keyword evidence="5" id="KW-0472">Membrane</keyword>
<evidence type="ECO:0000256" key="2">
    <source>
        <dbReference type="ARBA" id="ARBA00023157"/>
    </source>
</evidence>
<dbReference type="PANTHER" id="PTHR14002:SF43">
    <property type="entry name" value="DELTA-LIKE PROTEIN"/>
    <property type="match status" value="1"/>
</dbReference>
<comment type="caution">
    <text evidence="7">The sequence shown here is derived from an EMBL/GenBank/DDBJ whole genome shotgun (WGS) entry which is preliminary data.</text>
</comment>
<dbReference type="InterPro" id="IPR055355">
    <property type="entry name" value="ZP-C"/>
</dbReference>
<evidence type="ECO:0000256" key="5">
    <source>
        <dbReference type="SAM" id="Phobius"/>
    </source>
</evidence>
<proteinExistence type="predicted"/>
<dbReference type="InterPro" id="IPR055356">
    <property type="entry name" value="ZP-N"/>
</dbReference>
<dbReference type="InterPro" id="IPR042235">
    <property type="entry name" value="ZP-C_dom"/>
</dbReference>